<gene>
    <name evidence="21" type="ORF">DM01DRAFT_1410666</name>
</gene>
<dbReference type="GO" id="GO:0000956">
    <property type="term" value="P:nuclear-transcribed mRNA catabolic process"/>
    <property type="evidence" value="ECO:0007669"/>
    <property type="project" value="UniProtKB-ARBA"/>
</dbReference>
<feature type="region of interest" description="Disordered" evidence="19">
    <location>
        <begin position="301"/>
        <end position="326"/>
    </location>
</feature>
<proteinExistence type="inferred from homology"/>
<dbReference type="InterPro" id="IPR050180">
    <property type="entry name" value="RNR_Ribonuclease"/>
</dbReference>
<feature type="compositionally biased region" description="Polar residues" evidence="19">
    <location>
        <begin position="301"/>
        <end position="313"/>
    </location>
</feature>
<evidence type="ECO:0000259" key="20">
    <source>
        <dbReference type="SMART" id="SM00955"/>
    </source>
</evidence>
<dbReference type="GO" id="GO:0016075">
    <property type="term" value="P:rRNA catabolic process"/>
    <property type="evidence" value="ECO:0007669"/>
    <property type="project" value="TreeGrafter"/>
</dbReference>
<dbReference type="InterPro" id="IPR022966">
    <property type="entry name" value="RNase_II/R_CS"/>
</dbReference>
<comment type="subcellular location">
    <subcellularLocation>
        <location evidence="4">Cytoplasm</location>
    </subcellularLocation>
    <subcellularLocation>
        <location evidence="3">Nucleus</location>
    </subcellularLocation>
</comment>
<keyword evidence="22" id="KW-1185">Reference proteome</keyword>
<organism evidence="21 22">
    <name type="scientific">Hesseltinella vesiculosa</name>
    <dbReference type="NCBI Taxonomy" id="101127"/>
    <lineage>
        <taxon>Eukaryota</taxon>
        <taxon>Fungi</taxon>
        <taxon>Fungi incertae sedis</taxon>
        <taxon>Mucoromycota</taxon>
        <taxon>Mucoromycotina</taxon>
        <taxon>Mucoromycetes</taxon>
        <taxon>Mucorales</taxon>
        <taxon>Cunninghamellaceae</taxon>
        <taxon>Hesseltinella</taxon>
    </lineage>
</organism>
<evidence type="ECO:0000313" key="21">
    <source>
        <dbReference type="EMBL" id="ORX46300.1"/>
    </source>
</evidence>
<dbReference type="Pfam" id="PF17216">
    <property type="entry name" value="Rrp44_CSD1"/>
    <property type="match status" value="1"/>
</dbReference>
<dbReference type="InterPro" id="IPR012340">
    <property type="entry name" value="NA-bd_OB-fold"/>
</dbReference>
<evidence type="ECO:0000256" key="11">
    <source>
        <dbReference type="ARBA" id="ARBA00022801"/>
    </source>
</evidence>
<evidence type="ECO:0000256" key="12">
    <source>
        <dbReference type="ARBA" id="ARBA00022835"/>
    </source>
</evidence>
<evidence type="ECO:0000256" key="13">
    <source>
        <dbReference type="ARBA" id="ARBA00022839"/>
    </source>
</evidence>
<evidence type="ECO:0000256" key="8">
    <source>
        <dbReference type="ARBA" id="ARBA00022490"/>
    </source>
</evidence>
<evidence type="ECO:0000256" key="1">
    <source>
        <dbReference type="ARBA" id="ARBA00001849"/>
    </source>
</evidence>
<dbReference type="PANTHER" id="PTHR23355:SF30">
    <property type="entry name" value="DIS3-LIKE EXONUCLEASE 1"/>
    <property type="match status" value="1"/>
</dbReference>
<dbReference type="GO" id="GO:0003723">
    <property type="term" value="F:RNA binding"/>
    <property type="evidence" value="ECO:0007669"/>
    <property type="project" value="UniProtKB-KW"/>
</dbReference>
<keyword evidence="11" id="KW-0378">Hydrolase</keyword>
<evidence type="ECO:0000256" key="9">
    <source>
        <dbReference type="ARBA" id="ARBA00022552"/>
    </source>
</evidence>
<dbReference type="GO" id="GO:0000177">
    <property type="term" value="C:cytoplasmic exosome (RNase complex)"/>
    <property type="evidence" value="ECO:0007669"/>
    <property type="project" value="TreeGrafter"/>
</dbReference>
<dbReference type="Proteomes" id="UP000242146">
    <property type="component" value="Unassembled WGS sequence"/>
</dbReference>
<keyword evidence="14" id="KW-0460">Magnesium</keyword>
<keyword evidence="10" id="KW-0540">Nuclease</keyword>
<keyword evidence="8" id="KW-0963">Cytoplasm</keyword>
<evidence type="ECO:0000256" key="3">
    <source>
        <dbReference type="ARBA" id="ARBA00004123"/>
    </source>
</evidence>
<dbReference type="GO" id="GO:0008859">
    <property type="term" value="F:exoribonuclease II activity"/>
    <property type="evidence" value="ECO:0007669"/>
    <property type="project" value="UniProtKB-EC"/>
</dbReference>
<dbReference type="Gene3D" id="2.40.50.690">
    <property type="match status" value="1"/>
</dbReference>
<evidence type="ECO:0000256" key="15">
    <source>
        <dbReference type="ARBA" id="ARBA00022884"/>
    </source>
</evidence>
<dbReference type="Gene3D" id="3.40.50.1010">
    <property type="entry name" value="5'-nuclease"/>
    <property type="match status" value="1"/>
</dbReference>
<dbReference type="GO" id="GO:0000176">
    <property type="term" value="C:nuclear exosome (RNase complex)"/>
    <property type="evidence" value="ECO:0007669"/>
    <property type="project" value="UniProtKB-ARBA"/>
</dbReference>
<protein>
    <recommendedName>
        <fullName evidence="7">DIS3-like exonuclease 1</fullName>
        <ecNumber evidence="6">3.1.13.1</ecNumber>
    </recommendedName>
    <alternativeName>
        <fullName evidence="17">Ribosomal RNA-processing protein 44</fullName>
    </alternativeName>
</protein>
<keyword evidence="15" id="KW-0694">RNA-binding</keyword>
<dbReference type="PROSITE" id="PS01175">
    <property type="entry name" value="RIBONUCLEASE_II"/>
    <property type="match status" value="1"/>
</dbReference>
<evidence type="ECO:0000256" key="14">
    <source>
        <dbReference type="ARBA" id="ARBA00022842"/>
    </source>
</evidence>
<accession>A0A1X2G6J2</accession>
<keyword evidence="16" id="KW-0539">Nucleus</keyword>
<dbReference type="OrthoDB" id="372421at2759"/>
<evidence type="ECO:0000313" key="22">
    <source>
        <dbReference type="Proteomes" id="UP000242146"/>
    </source>
</evidence>
<dbReference type="InterPro" id="IPR041505">
    <property type="entry name" value="Dis3_CSD2"/>
</dbReference>
<dbReference type="EMBL" id="MCGT01000038">
    <property type="protein sequence ID" value="ORX46300.1"/>
    <property type="molecule type" value="Genomic_DNA"/>
</dbReference>
<dbReference type="PANTHER" id="PTHR23355">
    <property type="entry name" value="RIBONUCLEASE"/>
    <property type="match status" value="1"/>
</dbReference>
<dbReference type="EC" id="3.1.13.1" evidence="6"/>
<dbReference type="SUPFAM" id="SSF50249">
    <property type="entry name" value="Nucleic acid-binding proteins"/>
    <property type="match status" value="2"/>
</dbReference>
<evidence type="ECO:0000256" key="7">
    <source>
        <dbReference type="ARBA" id="ARBA00016366"/>
    </source>
</evidence>
<comment type="catalytic activity">
    <reaction evidence="1">
        <text>Exonucleolytic cleavage in the 3'- to 5'-direction to yield nucleoside 5'-phosphates.</text>
        <dbReference type="EC" id="3.1.13.1"/>
    </reaction>
</comment>
<dbReference type="STRING" id="101127.A0A1X2G6J2"/>
<dbReference type="GO" id="GO:0006364">
    <property type="term" value="P:rRNA processing"/>
    <property type="evidence" value="ECO:0007669"/>
    <property type="project" value="UniProtKB-KW"/>
</dbReference>
<dbReference type="Pfam" id="PF17849">
    <property type="entry name" value="OB_Dis3"/>
    <property type="match status" value="1"/>
</dbReference>
<dbReference type="Gene3D" id="2.40.50.700">
    <property type="match status" value="1"/>
</dbReference>
<dbReference type="CDD" id="cd09862">
    <property type="entry name" value="PIN_Rrp44-like"/>
    <property type="match status" value="1"/>
</dbReference>
<evidence type="ECO:0000256" key="5">
    <source>
        <dbReference type="ARBA" id="ARBA00005785"/>
    </source>
</evidence>
<keyword evidence="13" id="KW-0269">Exonuclease</keyword>
<comment type="caution">
    <text evidence="21">The sequence shown here is derived from an EMBL/GenBank/DDBJ whole genome shotgun (WGS) entry which is preliminary data.</text>
</comment>
<dbReference type="Gene3D" id="2.40.50.140">
    <property type="entry name" value="Nucleic acid-binding proteins"/>
    <property type="match status" value="1"/>
</dbReference>
<evidence type="ECO:0000256" key="19">
    <source>
        <dbReference type="SAM" id="MobiDB-lite"/>
    </source>
</evidence>
<comment type="cofactor">
    <cofactor evidence="2">
        <name>Mg(2+)</name>
        <dbReference type="ChEBI" id="CHEBI:18420"/>
    </cofactor>
</comment>
<sequence length="1043" mass="118031">MTLKSERIFFRKAKSHGIVKQVREKYIRDDIPCLMDGCTQCCNEQPQLLDEKAPFYIIPDLSVILKYLEILEHEDIMNVIISQTIMVNLDQHDKSKTYRRLRQILNDPRHSSILFYNEIFAGTTQQRKPDESKETYNWRCHLALASWFQQHTQHPIVLLSEFQGQCNSPLANGQIRTLSMQQFLNIYYPDHELLQSLVQVLADVTLEDDWDRIHLGKANASSSPDNHGYVEYKSMDELDVGIKSGRYFSGILRCSSDRQQAQVSVDQEDSILIIGNDNQNRAVHGDLVVVELLPQSQWTSSFNRVSHGPNQQDDAGDGESSNQKRKTGKIIGVLNRNWRPYVATIQNDETGSGSFHLAIPLDPTIPKIRIRYQNSHLINNQRIVVRIDHWPVNSQYPNGHFVRSLGPIHQLDTEMSAILVEHGISVSQATKAFSEASIKEMPIDTPEQPWTPSNEQIARRRDLRSLTVFSIDPPNCQDIDDALSVETLNDGKLQLGVHIADVTYFVNENSKTDLEARARGTTVYLADRRFDMLPSVLSEKVCSLRHHVDRYAVSVLWTLDASLNVVDTWFGRTLIRSACEMEYEQAQELLNGQAKATGLDIQLCRRLQPKVQLLAKILRVFRERRTQQGGLELASAEVKFKIMNKDQVTDVIPKGELEIHGLVAEAMILANAAVGRRVYEGFRKSALLRHHPAPGNHKFRQLIQAAATKGFTIDFSSNGALAKSLHVIGQSCQDNPNMEQMFKTMATFAMNEAGYISSGRFNVDQYSHYGLALDFYTHFTSPIRRYADVVVHRQLLMVIGDVSAKEADAGATSAMYHDTKLTEICDNLNIRSRESKLAQRDSMELFQAMYVIQHSQGVPLVKQGIICELRSNGFYVFVPSLGLKGPVFLKDKDDNVIIPLSLISDKVGDDEQNIPGCTLETQVPNNLTVHGATLPRSIQFKLFDQVRVILKIRMSHAHRHTVHMSLLGFQETPLPLKRLTNKGMVSAILENLDPATAAISPPKSSPLSQDEIKTRRLIKKQHNNMYSVIESFRQLTITENTLT</sequence>
<evidence type="ECO:0000256" key="2">
    <source>
        <dbReference type="ARBA" id="ARBA00001946"/>
    </source>
</evidence>
<dbReference type="FunFam" id="2.40.50.700:FF:000001">
    <property type="entry name" value="Exosome complex exonuclease exoribonuclease (Rrp44)"/>
    <property type="match status" value="1"/>
</dbReference>
<evidence type="ECO:0000256" key="18">
    <source>
        <dbReference type="RuleBase" id="RU003901"/>
    </source>
</evidence>
<dbReference type="InterPro" id="IPR033771">
    <property type="entry name" value="Rrp44_CSD1"/>
</dbReference>
<evidence type="ECO:0000256" key="16">
    <source>
        <dbReference type="ARBA" id="ARBA00023242"/>
    </source>
</evidence>
<feature type="domain" description="RNB" evidence="20">
    <location>
        <begin position="460"/>
        <end position="801"/>
    </location>
</feature>
<evidence type="ECO:0000256" key="10">
    <source>
        <dbReference type="ARBA" id="ARBA00022722"/>
    </source>
</evidence>
<comment type="similarity">
    <text evidence="5 18">Belongs to the RNR ribonuclease family.</text>
</comment>
<dbReference type="SMART" id="SM00955">
    <property type="entry name" value="RNB"/>
    <property type="match status" value="1"/>
</dbReference>
<reference evidence="21 22" key="1">
    <citation type="submission" date="2016-07" db="EMBL/GenBank/DDBJ databases">
        <title>Pervasive Adenine N6-methylation of Active Genes in Fungi.</title>
        <authorList>
            <consortium name="DOE Joint Genome Institute"/>
            <person name="Mondo S.J."/>
            <person name="Dannebaum R.O."/>
            <person name="Kuo R.C."/>
            <person name="Labutti K."/>
            <person name="Haridas S."/>
            <person name="Kuo A."/>
            <person name="Salamov A."/>
            <person name="Ahrendt S.R."/>
            <person name="Lipzen A."/>
            <person name="Sullivan W."/>
            <person name="Andreopoulos W.B."/>
            <person name="Clum A."/>
            <person name="Lindquist E."/>
            <person name="Daum C."/>
            <person name="Ramamoorthy G.K."/>
            <person name="Gryganskyi A."/>
            <person name="Culley D."/>
            <person name="Magnuson J.K."/>
            <person name="James T.Y."/>
            <person name="O'Malley M.A."/>
            <person name="Stajich J.E."/>
            <person name="Spatafora J.W."/>
            <person name="Visel A."/>
            <person name="Grigoriev I.V."/>
        </authorList>
    </citation>
    <scope>NUCLEOTIDE SEQUENCE [LARGE SCALE GENOMIC DNA]</scope>
    <source>
        <strain evidence="21 22">NRRL 3301</strain>
    </source>
</reference>
<evidence type="ECO:0000256" key="17">
    <source>
        <dbReference type="ARBA" id="ARBA00077930"/>
    </source>
</evidence>
<name>A0A1X2G6J2_9FUNG</name>
<evidence type="ECO:0000256" key="4">
    <source>
        <dbReference type="ARBA" id="ARBA00004496"/>
    </source>
</evidence>
<evidence type="ECO:0000256" key="6">
    <source>
        <dbReference type="ARBA" id="ARBA00012163"/>
    </source>
</evidence>
<keyword evidence="12" id="KW-0271">Exosome</keyword>
<dbReference type="InterPro" id="IPR001900">
    <property type="entry name" value="RNase_II/R"/>
</dbReference>
<dbReference type="AlphaFoldDB" id="A0A1X2G6J2"/>
<keyword evidence="9" id="KW-0698">rRNA processing</keyword>
<dbReference type="Pfam" id="PF00773">
    <property type="entry name" value="RNB"/>
    <property type="match status" value="1"/>
</dbReference>